<dbReference type="PANTHER" id="PTHR11878">
    <property type="entry name" value="SODIUM/CALCIUM EXCHANGER"/>
    <property type="match status" value="1"/>
</dbReference>
<keyword evidence="1" id="KW-0406">Ion transport</keyword>
<dbReference type="GO" id="GO:0042383">
    <property type="term" value="C:sarcolemma"/>
    <property type="evidence" value="ECO:0007669"/>
    <property type="project" value="TreeGrafter"/>
</dbReference>
<proteinExistence type="predicted"/>
<name>A0AA88KXK0_ARTSF</name>
<dbReference type="InterPro" id="IPR051171">
    <property type="entry name" value="CaCA"/>
</dbReference>
<comment type="caution">
    <text evidence="3">The sequence shown here is derived from an EMBL/GenBank/DDBJ whole genome shotgun (WGS) entry which is preliminary data.</text>
</comment>
<dbReference type="GO" id="GO:0030424">
    <property type="term" value="C:axon"/>
    <property type="evidence" value="ECO:0007669"/>
    <property type="project" value="TreeGrafter"/>
</dbReference>
<dbReference type="Proteomes" id="UP001187531">
    <property type="component" value="Unassembled WGS sequence"/>
</dbReference>
<dbReference type="GO" id="GO:0098703">
    <property type="term" value="P:calcium ion import across plasma membrane"/>
    <property type="evidence" value="ECO:0007669"/>
    <property type="project" value="TreeGrafter"/>
</dbReference>
<keyword evidence="2" id="KW-0812">Transmembrane</keyword>
<sequence>MAIIIADGGDKFVVRAGSLSFGVVVFTVFAILTITLLVSRRKLNIFGRAELGGPKVTKYISCSILFLLWIIYILLSSFLAYGYIPGF</sequence>
<dbReference type="GO" id="GO:0005432">
    <property type="term" value="F:calcium:sodium antiporter activity"/>
    <property type="evidence" value="ECO:0007669"/>
    <property type="project" value="TreeGrafter"/>
</dbReference>
<dbReference type="PANTHER" id="PTHR11878:SF76">
    <property type="entry name" value="CALX-BETA DOMAIN-CONTAINING PROTEIN"/>
    <property type="match status" value="1"/>
</dbReference>
<dbReference type="EMBL" id="JAVRJZ010000016">
    <property type="protein sequence ID" value="KAK2711298.1"/>
    <property type="molecule type" value="Genomic_DNA"/>
</dbReference>
<protein>
    <submittedName>
        <fullName evidence="3">Uncharacterized protein</fullName>
    </submittedName>
</protein>
<feature type="transmembrane region" description="Helical" evidence="2">
    <location>
        <begin position="59"/>
        <end position="84"/>
    </location>
</feature>
<keyword evidence="2" id="KW-0472">Membrane</keyword>
<keyword evidence="1" id="KW-0813">Transport</keyword>
<accession>A0AA88KXK0</accession>
<dbReference type="GO" id="GO:0098794">
    <property type="term" value="C:postsynapse"/>
    <property type="evidence" value="ECO:0007669"/>
    <property type="project" value="TreeGrafter"/>
</dbReference>
<gene>
    <name evidence="3" type="ORF">QYM36_012474</name>
</gene>
<keyword evidence="2" id="KW-1133">Transmembrane helix</keyword>
<evidence type="ECO:0000256" key="1">
    <source>
        <dbReference type="ARBA" id="ARBA00023065"/>
    </source>
</evidence>
<organism evidence="3 4">
    <name type="scientific">Artemia franciscana</name>
    <name type="common">Brine shrimp</name>
    <name type="synonym">Artemia sanfranciscana</name>
    <dbReference type="NCBI Taxonomy" id="6661"/>
    <lineage>
        <taxon>Eukaryota</taxon>
        <taxon>Metazoa</taxon>
        <taxon>Ecdysozoa</taxon>
        <taxon>Arthropoda</taxon>
        <taxon>Crustacea</taxon>
        <taxon>Branchiopoda</taxon>
        <taxon>Anostraca</taxon>
        <taxon>Artemiidae</taxon>
        <taxon>Artemia</taxon>
    </lineage>
</organism>
<reference evidence="3" key="1">
    <citation type="submission" date="2023-07" db="EMBL/GenBank/DDBJ databases">
        <title>Chromosome-level genome assembly of Artemia franciscana.</title>
        <authorList>
            <person name="Jo E."/>
        </authorList>
    </citation>
    <scope>NUCLEOTIDE SEQUENCE</scope>
    <source>
        <tissue evidence="3">Whole body</tissue>
    </source>
</reference>
<evidence type="ECO:0000313" key="3">
    <source>
        <dbReference type="EMBL" id="KAK2711298.1"/>
    </source>
</evidence>
<evidence type="ECO:0000313" key="4">
    <source>
        <dbReference type="Proteomes" id="UP001187531"/>
    </source>
</evidence>
<keyword evidence="4" id="KW-1185">Reference proteome</keyword>
<evidence type="ECO:0000256" key="2">
    <source>
        <dbReference type="SAM" id="Phobius"/>
    </source>
</evidence>
<feature type="transmembrane region" description="Helical" evidence="2">
    <location>
        <begin position="19"/>
        <end position="38"/>
    </location>
</feature>
<dbReference type="AlphaFoldDB" id="A0AA88KXK0"/>